<reference evidence="1 2" key="1">
    <citation type="journal article" date="2016" name="Nat. Commun.">
        <title>Ectomycorrhizal ecology is imprinted in the genome of the dominant symbiotic fungus Cenococcum geophilum.</title>
        <authorList>
            <consortium name="DOE Joint Genome Institute"/>
            <person name="Peter M."/>
            <person name="Kohler A."/>
            <person name="Ohm R.A."/>
            <person name="Kuo A."/>
            <person name="Krutzmann J."/>
            <person name="Morin E."/>
            <person name="Arend M."/>
            <person name="Barry K.W."/>
            <person name="Binder M."/>
            <person name="Choi C."/>
            <person name="Clum A."/>
            <person name="Copeland A."/>
            <person name="Grisel N."/>
            <person name="Haridas S."/>
            <person name="Kipfer T."/>
            <person name="LaButti K."/>
            <person name="Lindquist E."/>
            <person name="Lipzen A."/>
            <person name="Maire R."/>
            <person name="Meier B."/>
            <person name="Mihaltcheva S."/>
            <person name="Molinier V."/>
            <person name="Murat C."/>
            <person name="Poggeler S."/>
            <person name="Quandt C.A."/>
            <person name="Sperisen C."/>
            <person name="Tritt A."/>
            <person name="Tisserant E."/>
            <person name="Crous P.W."/>
            <person name="Henrissat B."/>
            <person name="Nehls U."/>
            <person name="Egli S."/>
            <person name="Spatafora J.W."/>
            <person name="Grigoriev I.V."/>
            <person name="Martin F.M."/>
        </authorList>
    </citation>
    <scope>NUCLEOTIDE SEQUENCE [LARGE SCALE GENOMIC DNA]</scope>
    <source>
        <strain evidence="1 2">1.58</strain>
    </source>
</reference>
<sequence length="563" mass="62797">MTTIRDSVSSHNLANALTASLPINEHHTDLMDHQHKHMGQPTVEDRSPDINILEKLMSKTSLESARTDYSESLGLGFPSGTQSIPKALSKLHTAAGRPPKRSRKPSKRRRANILSGANIISETESNKSYVTANTSSTATYFTASSTLEGSRNNETDNRPALPQIVKKPSRSSWYDHLEGRGMIPNPLDEKNWSGRGQHAEFNPDEVDLVPLKAERILGTTANAVVESVMCRRIRLARKTIKCGRHMKREDAVTEVEHLQRLSHFHLIQVIGTYIMGKDLSILLYPATEYNLETFIDSIIETKNSSDEVVDPAPDPLSEASHWKCFHLFIFIGCLSNALRYLHANVTKHMDIKPKNLLVRQITKDLPLRCKYRIYIADFGIARAYQSIADSETDSPTFCTRLYAAPEVIEGKRRGPSADIFSLGCVFLEIIATIGWSLSGQDMLQELKYLRTKNTNGCISYQANIPDVQAWLSHFNDLVGKSLSSISSIAVEYGAFANERYKCFPTGAAPNLIRRMLETDPSLRPSAFDVAELTSPLCCYICDTGREKLEAVRGSPEEISLQGK</sequence>
<gene>
    <name evidence="1" type="ORF">K441DRAFT_649342</name>
</gene>
<keyword evidence="2" id="KW-1185">Reference proteome</keyword>
<organism evidence="1 2">
    <name type="scientific">Cenococcum geophilum 1.58</name>
    <dbReference type="NCBI Taxonomy" id="794803"/>
    <lineage>
        <taxon>Eukaryota</taxon>
        <taxon>Fungi</taxon>
        <taxon>Dikarya</taxon>
        <taxon>Ascomycota</taxon>
        <taxon>Pezizomycotina</taxon>
        <taxon>Dothideomycetes</taxon>
        <taxon>Pleosporomycetidae</taxon>
        <taxon>Gloniales</taxon>
        <taxon>Gloniaceae</taxon>
        <taxon>Cenococcum</taxon>
    </lineage>
</organism>
<name>A0ACC8EKW0_9PEZI</name>
<evidence type="ECO:0000313" key="1">
    <source>
        <dbReference type="EMBL" id="OCK86952.1"/>
    </source>
</evidence>
<protein>
    <submittedName>
        <fullName evidence="1">Kinase-like protein</fullName>
    </submittedName>
</protein>
<accession>A0ACC8EKW0</accession>
<dbReference type="Proteomes" id="UP000250078">
    <property type="component" value="Unassembled WGS sequence"/>
</dbReference>
<evidence type="ECO:0000313" key="2">
    <source>
        <dbReference type="Proteomes" id="UP000250078"/>
    </source>
</evidence>
<dbReference type="EMBL" id="KV748277">
    <property type="protein sequence ID" value="OCK86952.1"/>
    <property type="molecule type" value="Genomic_DNA"/>
</dbReference>
<proteinExistence type="predicted"/>